<name>A0ABS8TKA6_DATST</name>
<proteinExistence type="predicted"/>
<reference evidence="2 3" key="1">
    <citation type="journal article" date="2021" name="BMC Genomics">
        <title>Datura genome reveals duplications of psychoactive alkaloid biosynthetic genes and high mutation rate following tissue culture.</title>
        <authorList>
            <person name="Rajewski A."/>
            <person name="Carter-House D."/>
            <person name="Stajich J."/>
            <person name="Litt A."/>
        </authorList>
    </citation>
    <scope>NUCLEOTIDE SEQUENCE [LARGE SCALE GENOMIC DNA]</scope>
    <source>
        <strain evidence="2">AR-01</strain>
    </source>
</reference>
<comment type="caution">
    <text evidence="2">The sequence shown here is derived from an EMBL/GenBank/DDBJ whole genome shotgun (WGS) entry which is preliminary data.</text>
</comment>
<keyword evidence="3" id="KW-1185">Reference proteome</keyword>
<dbReference type="Proteomes" id="UP000823775">
    <property type="component" value="Unassembled WGS sequence"/>
</dbReference>
<protein>
    <submittedName>
        <fullName evidence="2">Uncharacterized protein</fullName>
    </submittedName>
</protein>
<gene>
    <name evidence="2" type="ORF">HAX54_011236</name>
</gene>
<sequence>MANDLYGNKKPCDIFHDLFPDGEFTDFILCRRIKRKVGARTNVVQGYEATSQCPTKFCLFQCRTNLCAKEENIGSASQPRYVYGRGTVWKIKTVVVCQGQVVIYKMDIIVLIIIVMMIMSFERAKASVSPLKWTSSELSNIR</sequence>
<evidence type="ECO:0000313" key="2">
    <source>
        <dbReference type="EMBL" id="MCD7470979.1"/>
    </source>
</evidence>
<evidence type="ECO:0000256" key="1">
    <source>
        <dbReference type="SAM" id="Phobius"/>
    </source>
</evidence>
<feature type="transmembrane region" description="Helical" evidence="1">
    <location>
        <begin position="102"/>
        <end position="121"/>
    </location>
</feature>
<organism evidence="2 3">
    <name type="scientific">Datura stramonium</name>
    <name type="common">Jimsonweed</name>
    <name type="synonym">Common thornapple</name>
    <dbReference type="NCBI Taxonomy" id="4076"/>
    <lineage>
        <taxon>Eukaryota</taxon>
        <taxon>Viridiplantae</taxon>
        <taxon>Streptophyta</taxon>
        <taxon>Embryophyta</taxon>
        <taxon>Tracheophyta</taxon>
        <taxon>Spermatophyta</taxon>
        <taxon>Magnoliopsida</taxon>
        <taxon>eudicotyledons</taxon>
        <taxon>Gunneridae</taxon>
        <taxon>Pentapetalae</taxon>
        <taxon>asterids</taxon>
        <taxon>lamiids</taxon>
        <taxon>Solanales</taxon>
        <taxon>Solanaceae</taxon>
        <taxon>Solanoideae</taxon>
        <taxon>Datureae</taxon>
        <taxon>Datura</taxon>
    </lineage>
</organism>
<keyword evidence="1" id="KW-0812">Transmembrane</keyword>
<evidence type="ECO:0000313" key="3">
    <source>
        <dbReference type="Proteomes" id="UP000823775"/>
    </source>
</evidence>
<accession>A0ABS8TKA6</accession>
<keyword evidence="1" id="KW-1133">Transmembrane helix</keyword>
<keyword evidence="1" id="KW-0472">Membrane</keyword>
<dbReference type="EMBL" id="JACEIK010001637">
    <property type="protein sequence ID" value="MCD7470979.1"/>
    <property type="molecule type" value="Genomic_DNA"/>
</dbReference>